<dbReference type="InterPro" id="IPR010154">
    <property type="entry name" value="CRISPR-assoc_Cas7/Cst2/DevR"/>
</dbReference>
<dbReference type="AlphaFoldDB" id="A0A7C2ZMQ6"/>
<evidence type="ECO:0000256" key="2">
    <source>
        <dbReference type="ARBA" id="ARBA00025626"/>
    </source>
</evidence>
<dbReference type="NCBIfam" id="TIGR02585">
    <property type="entry name" value="cas_Cst2_DevR"/>
    <property type="match status" value="1"/>
</dbReference>
<reference evidence="3" key="1">
    <citation type="journal article" date="2020" name="mSystems">
        <title>Genome- and Community-Level Interaction Insights into Carbon Utilization and Element Cycling Functions of Hydrothermarchaeota in Hydrothermal Sediment.</title>
        <authorList>
            <person name="Zhou Z."/>
            <person name="Liu Y."/>
            <person name="Xu W."/>
            <person name="Pan J."/>
            <person name="Luo Z.H."/>
            <person name="Li M."/>
        </authorList>
    </citation>
    <scope>NUCLEOTIDE SEQUENCE [LARGE SCALE GENOMIC DNA]</scope>
    <source>
        <strain evidence="3">SpSt-132</strain>
    </source>
</reference>
<protein>
    <submittedName>
        <fullName evidence="3">Type I-B CRISPR-associated protein Cas7/Cst2/DevR</fullName>
    </submittedName>
</protein>
<sequence length="357" mass="41059">MMRVKGITLTIEFDGWALNRDENLGGNERTIKKIKKDGQIYSFISSKSLRHHLFWTLHDRFNWPITDCVADKDTEKSDDKSVVVQPDLTKHNIITSPELDAFGYMYTIKGDMGLSRKAPVGITHAIALNPWDGTSHVMANHDFARRVPNATPIPVKEENDYNTFRASFTIDVGRLGVDEWYVNRVEYKDGELSLIKIQVIITGSEKKGNLKIEKKPIFTHTVKAEKLSDNEYKLDKGRIIIEELKPETDKDAGLVRVKFIVDEDEKKRRIYQIMTVIKNGLMYRVGTDCGIKPLRLYVAGLEVAMPVLHYGDFDSDYIVKDGGEPLVYKYDHKNIQGQEKQRWHEFLKRLGVGVWEK</sequence>
<evidence type="ECO:0000313" key="3">
    <source>
        <dbReference type="EMBL" id="HEW45153.1"/>
    </source>
</evidence>
<name>A0A7C2ZMQ6_9AQUI</name>
<proteinExistence type="predicted"/>
<comment type="function">
    <text evidence="2">CRISPR (clustered regularly interspaced short palindromic repeat) is an adaptive immune system that provides protection against mobile genetic elements (viruses, transposable elements and conjugative plasmids). CRISPR clusters contain spacers, sequences complementary to antecedent mobile elements, and target invading nucleic acids. CRISPR clusters are transcribed and processed into CRISPR RNA (crRNA).</text>
</comment>
<dbReference type="InterPro" id="IPR013414">
    <property type="entry name" value="Cas7/Cst2/DevR_sub_I-B/Tneap"/>
</dbReference>
<comment type="caution">
    <text evidence="3">The sequence shown here is derived from an EMBL/GenBank/DDBJ whole genome shotgun (WGS) entry which is preliminary data.</text>
</comment>
<accession>A0A7C2ZMQ6</accession>
<evidence type="ECO:0000256" key="1">
    <source>
        <dbReference type="ARBA" id="ARBA00023118"/>
    </source>
</evidence>
<dbReference type="GO" id="GO:0051607">
    <property type="term" value="P:defense response to virus"/>
    <property type="evidence" value="ECO:0007669"/>
    <property type="project" value="UniProtKB-KW"/>
</dbReference>
<organism evidence="3">
    <name type="scientific">Hydrogenobacter sp</name>
    <dbReference type="NCBI Taxonomy" id="2152829"/>
    <lineage>
        <taxon>Bacteria</taxon>
        <taxon>Pseudomonadati</taxon>
        <taxon>Aquificota</taxon>
        <taxon>Aquificia</taxon>
        <taxon>Aquificales</taxon>
        <taxon>Aquificaceae</taxon>
        <taxon>Hydrogenobacter</taxon>
    </lineage>
</organism>
<gene>
    <name evidence="3" type="primary">cas7i</name>
    <name evidence="3" type="ORF">ENO47_00525</name>
</gene>
<dbReference type="EMBL" id="DSFP01000010">
    <property type="protein sequence ID" value="HEW45153.1"/>
    <property type="molecule type" value="Genomic_DNA"/>
</dbReference>
<dbReference type="Pfam" id="PF01905">
    <property type="entry name" value="DevR"/>
    <property type="match status" value="1"/>
</dbReference>
<keyword evidence="1" id="KW-0051">Antiviral defense</keyword>
<dbReference type="NCBIfam" id="TIGR01875">
    <property type="entry name" value="cas_MJ0381"/>
    <property type="match status" value="1"/>
</dbReference>